<comment type="caution">
    <text evidence="1">The sequence shown here is derived from an EMBL/GenBank/DDBJ whole genome shotgun (WGS) entry which is preliminary data.</text>
</comment>
<evidence type="ECO:0000313" key="1">
    <source>
        <dbReference type="EMBL" id="KAG5617040.1"/>
    </source>
</evidence>
<protein>
    <submittedName>
        <fullName evidence="1">Uncharacterized protein</fullName>
    </submittedName>
</protein>
<evidence type="ECO:0000313" key="2">
    <source>
        <dbReference type="Proteomes" id="UP000824120"/>
    </source>
</evidence>
<sequence>MNGQSHVRFMQAPCHNGVVESHGETLRLRKDTRMINLICEKTDSNSKNLTTTYLQTRILKETQKSQFHFCLQRPTEKQKQDKLGTKNEITCSGNQNKWRREKYKQREIRTSFLKLKNLVKLEGKKVTGKTPPPFLNV</sequence>
<dbReference type="AlphaFoldDB" id="A0A9J5ZXS4"/>
<dbReference type="Proteomes" id="UP000824120">
    <property type="component" value="Chromosome 3"/>
</dbReference>
<name>A0A9J5ZXS4_SOLCO</name>
<keyword evidence="2" id="KW-1185">Reference proteome</keyword>
<dbReference type="EMBL" id="JACXVP010000003">
    <property type="protein sequence ID" value="KAG5617040.1"/>
    <property type="molecule type" value="Genomic_DNA"/>
</dbReference>
<reference evidence="1 2" key="1">
    <citation type="submission" date="2020-09" db="EMBL/GenBank/DDBJ databases">
        <title>De no assembly of potato wild relative species, Solanum commersonii.</title>
        <authorList>
            <person name="Cho K."/>
        </authorList>
    </citation>
    <scope>NUCLEOTIDE SEQUENCE [LARGE SCALE GENOMIC DNA]</scope>
    <source>
        <strain evidence="1">LZ3.2</strain>
        <tissue evidence="1">Leaf</tissue>
    </source>
</reference>
<organism evidence="1 2">
    <name type="scientific">Solanum commersonii</name>
    <name type="common">Commerson's wild potato</name>
    <name type="synonym">Commerson's nightshade</name>
    <dbReference type="NCBI Taxonomy" id="4109"/>
    <lineage>
        <taxon>Eukaryota</taxon>
        <taxon>Viridiplantae</taxon>
        <taxon>Streptophyta</taxon>
        <taxon>Embryophyta</taxon>
        <taxon>Tracheophyta</taxon>
        <taxon>Spermatophyta</taxon>
        <taxon>Magnoliopsida</taxon>
        <taxon>eudicotyledons</taxon>
        <taxon>Gunneridae</taxon>
        <taxon>Pentapetalae</taxon>
        <taxon>asterids</taxon>
        <taxon>lamiids</taxon>
        <taxon>Solanales</taxon>
        <taxon>Solanaceae</taxon>
        <taxon>Solanoideae</taxon>
        <taxon>Solaneae</taxon>
        <taxon>Solanum</taxon>
    </lineage>
</organism>
<gene>
    <name evidence="1" type="ORF">H5410_016864</name>
</gene>
<proteinExistence type="predicted"/>
<accession>A0A9J5ZXS4</accession>